<sequence length="790" mass="81918">MKKLLNIILIVLMLVLAWGSSAFAHGPRRTVDLSNLVLTGNLTIPDDAWIGLGAAACRGEFDNQTIDEFNLLDCNVGINTSTPAGLLHVVLAAGRPVIFGGDTLATVTGVSGTDATPTVLTVSSTNGVAEDDAVIINSGTNATVGTYWVTAVAVDATVTLDRNASSTGAISAASITYINDPLIIESGSGSGEPRIILPTQNDAATPTLAFGDGDTGLYEQSDDVLGFSLGGIRYATLSSFAFFREGVGVGWSLQMNLGSSTSPVYAINNDTNTGVGYTSTDTLSLIAGGVEAQRLTEASRTIESNASVCQDNSGVELKTVVAHGLAVDDVVQVAGSFCTGLSASTNYYVLAVGSTTTATLSASRGGSIIPYQDTGTAFTSYEMEITINFYGPVGEYLEIYGDEPVLRLRDSGATADATAAYLEFGGTDAGSWVRTGYVGDSSGGNTHIHLWAEIGDLHLGDSSGSDVLVLTGGNAFFNGFVYASTFANRTAGDDLLLSPQGTDQTMIEVDSRSALLAGNKTKLGTWAGDGVSNGTATITDVGGAAHGLSLAAGDLVNITNTGEAGDIGFYRIVTAGATNVVLDRTLTGSNSDLTVVFYKDVIGLFATDGTNGQRIMNYSHQDKPLQIGGDTLAATGHSLGSEDVLIGGTLFEVNAQAYFDADVVIESEINTVGWTDYGGTSTIVGWAATPTKNIWYKKIGNLVFVNYYITGTSNATNVTFTLPYTTKNSTQANIASAARVTDNGTLSGTSGLLYLTANSNTAAVYTGWDAAAWTNSGTKTVQGQFWYEAQ</sequence>
<dbReference type="EMBL" id="LAZR01001979">
    <property type="protein sequence ID" value="KKN36236.1"/>
    <property type="molecule type" value="Genomic_DNA"/>
</dbReference>
<organism evidence="1">
    <name type="scientific">marine sediment metagenome</name>
    <dbReference type="NCBI Taxonomy" id="412755"/>
    <lineage>
        <taxon>unclassified sequences</taxon>
        <taxon>metagenomes</taxon>
        <taxon>ecological metagenomes</taxon>
    </lineage>
</organism>
<comment type="caution">
    <text evidence="1">The sequence shown here is derived from an EMBL/GenBank/DDBJ whole genome shotgun (WGS) entry which is preliminary data.</text>
</comment>
<proteinExistence type="predicted"/>
<protein>
    <submittedName>
        <fullName evidence="1">Uncharacterized protein</fullName>
    </submittedName>
</protein>
<accession>A0A0F9SGY5</accession>
<evidence type="ECO:0000313" key="1">
    <source>
        <dbReference type="EMBL" id="KKN36236.1"/>
    </source>
</evidence>
<dbReference type="AlphaFoldDB" id="A0A0F9SGY5"/>
<name>A0A0F9SGY5_9ZZZZ</name>
<reference evidence="1" key="1">
    <citation type="journal article" date="2015" name="Nature">
        <title>Complex archaea that bridge the gap between prokaryotes and eukaryotes.</title>
        <authorList>
            <person name="Spang A."/>
            <person name="Saw J.H."/>
            <person name="Jorgensen S.L."/>
            <person name="Zaremba-Niedzwiedzka K."/>
            <person name="Martijn J."/>
            <person name="Lind A.E."/>
            <person name="van Eijk R."/>
            <person name="Schleper C."/>
            <person name="Guy L."/>
            <person name="Ettema T.J."/>
        </authorList>
    </citation>
    <scope>NUCLEOTIDE SEQUENCE</scope>
</reference>
<gene>
    <name evidence="1" type="ORF">LCGC14_0775660</name>
</gene>